<accession>A0A6M2BPK9</accession>
<evidence type="ECO:0000313" key="1">
    <source>
        <dbReference type="EMBL" id="NGY04135.1"/>
    </source>
</evidence>
<protein>
    <submittedName>
        <fullName evidence="1">Uncharacterized protein</fullName>
    </submittedName>
</protein>
<name>A0A6M2BPK9_9GAMM</name>
<comment type="caution">
    <text evidence="1">The sequence shown here is derived from an EMBL/GenBank/DDBJ whole genome shotgun (WGS) entry which is preliminary data.</text>
</comment>
<sequence>MHRPDARGRRSCRRRVTGHFTKTCIVGYELERGADTVWWTMAFDPATGVRFGLDKPDVDPDLLFRGKYDAFVDFTRLSKTGQAGPFPLTFSGNPNVYMHISEAFAAASQVATVDTRFS</sequence>
<evidence type="ECO:0000313" key="2">
    <source>
        <dbReference type="Proteomes" id="UP000472676"/>
    </source>
</evidence>
<proteinExistence type="predicted"/>
<dbReference type="AlphaFoldDB" id="A0A6M2BPK9"/>
<gene>
    <name evidence="1" type="ORF">G7Y85_05105</name>
</gene>
<organism evidence="1 2">
    <name type="scientific">Solimonas terrae</name>
    <dbReference type="NCBI Taxonomy" id="1396819"/>
    <lineage>
        <taxon>Bacteria</taxon>
        <taxon>Pseudomonadati</taxon>
        <taxon>Pseudomonadota</taxon>
        <taxon>Gammaproteobacteria</taxon>
        <taxon>Nevskiales</taxon>
        <taxon>Nevskiaceae</taxon>
        <taxon>Solimonas</taxon>
    </lineage>
</organism>
<keyword evidence="2" id="KW-1185">Reference proteome</keyword>
<dbReference type="EMBL" id="JAAMOW010000002">
    <property type="protein sequence ID" value="NGY04135.1"/>
    <property type="molecule type" value="Genomic_DNA"/>
</dbReference>
<reference evidence="1 2" key="1">
    <citation type="journal article" date="2014" name="Int. J. Syst. Evol. Microbiol.">
        <title>Solimonas terrae sp. nov., isolated from soil.</title>
        <authorList>
            <person name="Kim S.J."/>
            <person name="Moon J.Y."/>
            <person name="Weon H.Y."/>
            <person name="Ahn J.H."/>
            <person name="Chen W.M."/>
            <person name="Kwon S.W."/>
        </authorList>
    </citation>
    <scope>NUCLEOTIDE SEQUENCE [LARGE SCALE GENOMIC DNA]</scope>
    <source>
        <strain evidence="1 2">KIS83-12</strain>
    </source>
</reference>
<dbReference type="Proteomes" id="UP000472676">
    <property type="component" value="Unassembled WGS sequence"/>
</dbReference>
<dbReference type="RefSeq" id="WP_166252788.1">
    <property type="nucleotide sequence ID" value="NZ_JAAMOW010000002.1"/>
</dbReference>